<dbReference type="InterPro" id="IPR036388">
    <property type="entry name" value="WH-like_DNA-bd_sf"/>
</dbReference>
<evidence type="ECO:0000259" key="1">
    <source>
        <dbReference type="Pfam" id="PF03551"/>
    </source>
</evidence>
<dbReference type="InterPro" id="IPR005149">
    <property type="entry name" value="Tscrpt_reg_PadR_N"/>
</dbReference>
<accession>A0ABM7WGZ8</accession>
<dbReference type="EMBL" id="AP025564">
    <property type="protein sequence ID" value="BDE95470.1"/>
    <property type="molecule type" value="Genomic_DNA"/>
</dbReference>
<sequence length="181" mass="21034">MASESIEIMILGALMERPMSAYEMDKEMEIRNVRRWIRISSPSVYRNLIRLYDEGYADGRVVKEGEMPEKTIYSITEKGIERLRELMHKTASQPVRVDYGFLPITANLCWIDEEEGRGLIAELIESHRATAERVEKMIPDYDRLEARATMDLCAQTYRLVADWLEKYEHEFYGDEENGGAG</sequence>
<gene>
    <name evidence="2" type="ORF">CE91St30_08030</name>
</gene>
<evidence type="ECO:0000313" key="3">
    <source>
        <dbReference type="Proteomes" id="UP001320544"/>
    </source>
</evidence>
<dbReference type="RefSeq" id="WP_102378908.1">
    <property type="nucleotide sequence ID" value="NZ_AP025564.1"/>
</dbReference>
<reference evidence="2 3" key="1">
    <citation type="submission" date="2022-01" db="EMBL/GenBank/DDBJ databases">
        <title>Novel bile acid biosynthetic pathways are enriched in the microbiome of centenarians.</title>
        <authorList>
            <person name="Sato Y."/>
            <person name="Atarashi K."/>
            <person name="Plichta R.D."/>
            <person name="Arai Y."/>
            <person name="Sasajima S."/>
            <person name="Kearney M.S."/>
            <person name="Suda W."/>
            <person name="Takeshita K."/>
            <person name="Sasaki T."/>
            <person name="Okamoto S."/>
            <person name="Skelly N.A."/>
            <person name="Okamura Y."/>
            <person name="Vlamakis H."/>
            <person name="Li Y."/>
            <person name="Tanoue T."/>
            <person name="Takei H."/>
            <person name="Nittono H."/>
            <person name="Narushima S."/>
            <person name="Irie J."/>
            <person name="Itoh H."/>
            <person name="Moriya K."/>
            <person name="Sugiura Y."/>
            <person name="Suematsu M."/>
            <person name="Moritoki N."/>
            <person name="Shibata S."/>
            <person name="Littman R.D."/>
            <person name="Fischbach A.M."/>
            <person name="Uwamino Y."/>
            <person name="Inoue T."/>
            <person name="Honda A."/>
            <person name="Hattori M."/>
            <person name="Murai T."/>
            <person name="Xavier J.R."/>
            <person name="Hirose N."/>
            <person name="Honda K."/>
        </authorList>
    </citation>
    <scope>NUCLEOTIDE SEQUENCE [LARGE SCALE GENOMIC DNA]</scope>
    <source>
        <strain evidence="2 3">CE91-St30</strain>
    </source>
</reference>
<dbReference type="Proteomes" id="UP001320544">
    <property type="component" value="Chromosome"/>
</dbReference>
<dbReference type="PANTHER" id="PTHR33169">
    <property type="entry name" value="PADR-FAMILY TRANSCRIPTIONAL REGULATOR"/>
    <property type="match status" value="1"/>
</dbReference>
<keyword evidence="3" id="KW-1185">Reference proteome</keyword>
<protein>
    <submittedName>
        <fullName evidence="2">Transcriptional regulator</fullName>
    </submittedName>
</protein>
<evidence type="ECO:0000313" key="2">
    <source>
        <dbReference type="EMBL" id="BDE95470.1"/>
    </source>
</evidence>
<dbReference type="InterPro" id="IPR052509">
    <property type="entry name" value="Metal_resp_DNA-bind_regulator"/>
</dbReference>
<dbReference type="InterPro" id="IPR036390">
    <property type="entry name" value="WH_DNA-bd_sf"/>
</dbReference>
<dbReference type="Gene3D" id="1.10.10.10">
    <property type="entry name" value="Winged helix-like DNA-binding domain superfamily/Winged helix DNA-binding domain"/>
    <property type="match status" value="1"/>
</dbReference>
<dbReference type="PANTHER" id="PTHR33169:SF14">
    <property type="entry name" value="TRANSCRIPTIONAL REGULATOR RV3488"/>
    <property type="match status" value="1"/>
</dbReference>
<feature type="domain" description="Transcription regulator PadR N-terminal" evidence="1">
    <location>
        <begin position="10"/>
        <end position="85"/>
    </location>
</feature>
<dbReference type="Pfam" id="PF03551">
    <property type="entry name" value="PadR"/>
    <property type="match status" value="1"/>
</dbReference>
<dbReference type="SUPFAM" id="SSF46785">
    <property type="entry name" value="Winged helix' DNA-binding domain"/>
    <property type="match status" value="1"/>
</dbReference>
<organism evidence="2 3">
    <name type="scientific">Raoultibacter timonensis</name>
    <dbReference type="NCBI Taxonomy" id="1907662"/>
    <lineage>
        <taxon>Bacteria</taxon>
        <taxon>Bacillati</taxon>
        <taxon>Actinomycetota</taxon>
        <taxon>Coriobacteriia</taxon>
        <taxon>Eggerthellales</taxon>
        <taxon>Eggerthellaceae</taxon>
        <taxon>Raoultibacter</taxon>
    </lineage>
</organism>
<proteinExistence type="predicted"/>
<name>A0ABM7WGZ8_9ACTN</name>